<keyword evidence="1" id="KW-0812">Transmembrane</keyword>
<dbReference type="STRING" id="42256.RradSPS_1887"/>
<dbReference type="KEGG" id="rrd:RradSPS_1887"/>
<gene>
    <name evidence="2" type="ORF">RradSPS_1887</name>
    <name evidence="3" type="ORF">SIL72_11115</name>
</gene>
<feature type="transmembrane region" description="Helical" evidence="1">
    <location>
        <begin position="86"/>
        <end position="104"/>
    </location>
</feature>
<dbReference type="EMBL" id="CP007514">
    <property type="protein sequence ID" value="AHY47170.1"/>
    <property type="molecule type" value="Genomic_DNA"/>
</dbReference>
<dbReference type="HOGENOM" id="CLU_148029_0_0_11"/>
<reference evidence="3" key="2">
    <citation type="submission" date="2023-11" db="EMBL/GenBank/DDBJ databases">
        <title>MicrobeMod: A computational toolkit for identifying prokaryotic methylation and restriction-modification with nanopore sequencing.</title>
        <authorList>
            <person name="Crits-Christoph A."/>
            <person name="Kang S.C."/>
            <person name="Lee H."/>
            <person name="Ostrov N."/>
        </authorList>
    </citation>
    <scope>NUCLEOTIDE SEQUENCE</scope>
    <source>
        <strain evidence="3">ATCC 51242</strain>
    </source>
</reference>
<keyword evidence="1" id="KW-0472">Membrane</keyword>
<name>A0A023X599_RUBRA</name>
<keyword evidence="4" id="KW-1185">Reference proteome</keyword>
<dbReference type="AlphaFoldDB" id="A0A023X599"/>
<keyword evidence="1" id="KW-1133">Transmembrane helix</keyword>
<organism evidence="2 4">
    <name type="scientific">Rubrobacter radiotolerans</name>
    <name type="common">Arthrobacter radiotolerans</name>
    <dbReference type="NCBI Taxonomy" id="42256"/>
    <lineage>
        <taxon>Bacteria</taxon>
        <taxon>Bacillati</taxon>
        <taxon>Actinomycetota</taxon>
        <taxon>Rubrobacteria</taxon>
        <taxon>Rubrobacterales</taxon>
        <taxon>Rubrobacteraceae</taxon>
        <taxon>Rubrobacter</taxon>
    </lineage>
</organism>
<evidence type="ECO:0000313" key="4">
    <source>
        <dbReference type="Proteomes" id="UP000025229"/>
    </source>
</evidence>
<dbReference type="RefSeq" id="WP_038682254.1">
    <property type="nucleotide sequence ID" value="NZ_CP007514.1"/>
</dbReference>
<evidence type="ECO:0000313" key="3">
    <source>
        <dbReference type="EMBL" id="MDX5894575.1"/>
    </source>
</evidence>
<evidence type="ECO:0000313" key="2">
    <source>
        <dbReference type="EMBL" id="AHY47170.1"/>
    </source>
</evidence>
<proteinExistence type="predicted"/>
<dbReference type="EMBL" id="JAWXXX010000001">
    <property type="protein sequence ID" value="MDX5894575.1"/>
    <property type="molecule type" value="Genomic_DNA"/>
</dbReference>
<sequence length="147" mass="16665">MRETEAQDARRPEYGRVVEGEDGTLLEEVVRQKVGFVGAVRDWLAWGRRKRKNKALFVISVAIALFVTAAFTWASFNPAPEGDYTLYVVFYWVWGLCAIGLLFAMGEWKTSPLRKNSERGHLFILLYIGALLIITRALTSVLYGGYL</sequence>
<feature type="transmembrane region" description="Helical" evidence="1">
    <location>
        <begin position="55"/>
        <end position="74"/>
    </location>
</feature>
<reference evidence="2 4" key="1">
    <citation type="submission" date="2014-03" db="EMBL/GenBank/DDBJ databases">
        <title>Complete genome sequence of the Radio-Resistant Rubrobacter radiotolerans RSPS-4.</title>
        <authorList>
            <person name="Egas C.C."/>
            <person name="Barroso C.C."/>
            <person name="Froufe H.J.C."/>
            <person name="Pacheco J.J."/>
            <person name="Albuquerque L.L."/>
            <person name="da Costa M.M.S."/>
        </authorList>
    </citation>
    <scope>NUCLEOTIDE SEQUENCE [LARGE SCALE GENOMIC DNA]</scope>
    <source>
        <strain evidence="2 4">RSPS-4</strain>
    </source>
</reference>
<evidence type="ECO:0000256" key="1">
    <source>
        <dbReference type="SAM" id="Phobius"/>
    </source>
</evidence>
<dbReference type="OrthoDB" id="5244589at2"/>
<feature type="transmembrane region" description="Helical" evidence="1">
    <location>
        <begin position="124"/>
        <end position="146"/>
    </location>
</feature>
<protein>
    <submittedName>
        <fullName evidence="2">Uncharacterized protein</fullName>
    </submittedName>
</protein>
<dbReference type="Proteomes" id="UP000025229">
    <property type="component" value="Chromosome"/>
</dbReference>
<dbReference type="Proteomes" id="UP001281130">
    <property type="component" value="Unassembled WGS sequence"/>
</dbReference>
<accession>A0A023X599</accession>